<comment type="subcellular location">
    <subcellularLocation>
        <location evidence="5">Secreted</location>
    </subcellularLocation>
    <subcellularLocation>
        <location evidence="5">Bacterial flagellum</location>
    </subcellularLocation>
</comment>
<evidence type="ECO:0000256" key="4">
    <source>
        <dbReference type="ARBA" id="ARBA00023143"/>
    </source>
</evidence>
<dbReference type="InterPro" id="IPR040026">
    <property type="entry name" value="FliD"/>
</dbReference>
<keyword evidence="5" id="KW-0964">Secreted</keyword>
<dbReference type="GeneID" id="49616745"/>
<organism evidence="8 9">
    <name type="scientific">Pseudomonas plecoglossicida</name>
    <dbReference type="NCBI Taxonomy" id="70775"/>
    <lineage>
        <taxon>Bacteria</taxon>
        <taxon>Pseudomonadati</taxon>
        <taxon>Pseudomonadota</taxon>
        <taxon>Gammaproteobacteria</taxon>
        <taxon>Pseudomonadales</taxon>
        <taxon>Pseudomonadaceae</taxon>
        <taxon>Pseudomonas</taxon>
    </lineage>
</organism>
<dbReference type="GO" id="GO:0071973">
    <property type="term" value="P:bacterial-type flagellum-dependent cell motility"/>
    <property type="evidence" value="ECO:0007669"/>
    <property type="project" value="TreeGrafter"/>
</dbReference>
<dbReference type="PANTHER" id="PTHR30288">
    <property type="entry name" value="FLAGELLAR CAP/ASSEMBLY PROTEIN FLID"/>
    <property type="match status" value="1"/>
</dbReference>
<keyword evidence="8" id="KW-0966">Cell projection</keyword>
<dbReference type="Pfam" id="PF02465">
    <property type="entry name" value="FliD_N"/>
    <property type="match status" value="1"/>
</dbReference>
<dbReference type="RefSeq" id="WP_016393568.1">
    <property type="nucleotide sequence ID" value="NZ_CP031146.1"/>
</dbReference>
<protein>
    <recommendedName>
        <fullName evidence="5">Flagellar hook-associated protein 2</fullName>
        <shortName evidence="5">HAP2</shortName>
    </recommendedName>
    <alternativeName>
        <fullName evidence="5">Flagellar cap protein</fullName>
    </alternativeName>
</protein>
<evidence type="ECO:0000256" key="3">
    <source>
        <dbReference type="ARBA" id="ARBA00023054"/>
    </source>
</evidence>
<dbReference type="InterPro" id="IPR003481">
    <property type="entry name" value="FliD_N"/>
</dbReference>
<keyword evidence="3" id="KW-0175">Coiled coil</keyword>
<dbReference type="GO" id="GO:0009421">
    <property type="term" value="C:bacterial-type flagellum filament cap"/>
    <property type="evidence" value="ECO:0007669"/>
    <property type="project" value="InterPro"/>
</dbReference>
<feature type="domain" description="Flagellar hook-associated protein 2 C-terminal" evidence="7">
    <location>
        <begin position="220"/>
        <end position="433"/>
    </location>
</feature>
<dbReference type="GO" id="GO:0009424">
    <property type="term" value="C:bacterial-type flagellum hook"/>
    <property type="evidence" value="ECO:0007669"/>
    <property type="project" value="UniProtKB-UniRule"/>
</dbReference>
<dbReference type="GO" id="GO:0005576">
    <property type="term" value="C:extracellular region"/>
    <property type="evidence" value="ECO:0007669"/>
    <property type="project" value="UniProtKB-SubCell"/>
</dbReference>
<dbReference type="PANTHER" id="PTHR30288:SF0">
    <property type="entry name" value="FLAGELLAR HOOK-ASSOCIATED PROTEIN 2"/>
    <property type="match status" value="1"/>
</dbReference>
<evidence type="ECO:0000259" key="6">
    <source>
        <dbReference type="Pfam" id="PF02465"/>
    </source>
</evidence>
<evidence type="ECO:0000259" key="7">
    <source>
        <dbReference type="Pfam" id="PF07195"/>
    </source>
</evidence>
<keyword evidence="8" id="KW-0282">Flagellum</keyword>
<dbReference type="EMBL" id="CP031146">
    <property type="protein sequence ID" value="AXM98876.1"/>
    <property type="molecule type" value="Genomic_DNA"/>
</dbReference>
<feature type="domain" description="Flagellar hook-associated protein 2 N-terminal" evidence="6">
    <location>
        <begin position="20"/>
        <end position="99"/>
    </location>
</feature>
<evidence type="ECO:0000313" key="9">
    <source>
        <dbReference type="Proteomes" id="UP000256503"/>
    </source>
</evidence>
<keyword evidence="8" id="KW-0969">Cilium</keyword>
<dbReference type="GO" id="GO:0007155">
    <property type="term" value="P:cell adhesion"/>
    <property type="evidence" value="ECO:0007669"/>
    <property type="project" value="InterPro"/>
</dbReference>
<proteinExistence type="inferred from homology"/>
<reference evidence="8 9" key="1">
    <citation type="submission" date="2018-07" db="EMBL/GenBank/DDBJ databases">
        <title>Complete genome sequence of a Pseudomonas plecoglossicida strain pathogenic to the marine fish, Larimichthys crocea.</title>
        <authorList>
            <person name="Tao Z."/>
        </authorList>
    </citation>
    <scope>NUCLEOTIDE SEQUENCE [LARGE SCALE GENOMIC DNA]</scope>
    <source>
        <strain evidence="8 9">XSDHY-P</strain>
    </source>
</reference>
<evidence type="ECO:0000256" key="2">
    <source>
        <dbReference type="ARBA" id="ARBA00011255"/>
    </source>
</evidence>
<comment type="subunit">
    <text evidence="2 5">Homopentamer.</text>
</comment>
<gene>
    <name evidence="8" type="ORF">DVB73_25290</name>
</gene>
<accession>A0AAD0VW95</accession>
<dbReference type="InterPro" id="IPR010809">
    <property type="entry name" value="FliD_C"/>
</dbReference>
<evidence type="ECO:0000256" key="5">
    <source>
        <dbReference type="RuleBase" id="RU362066"/>
    </source>
</evidence>
<evidence type="ECO:0000256" key="1">
    <source>
        <dbReference type="ARBA" id="ARBA00009764"/>
    </source>
</evidence>
<sequence length="441" mass="47509">MPINSIQEQARVCAQDHVQRSKDQVNRQSERCKAEQSAVLELDNALQSFEGVVKGMQGPGKSLLVSTAAFSKDGMASATLGANAQDCSYSLFIGQIARVHQLSLSGLGENVGDSGSLWISQNGAEFKVDLAAVGSEGNGQVSQEALAAAINKHPDNRGVKATLARSQGEVSVVLTSQKTGADSQFTLRSSNASEQLIASLEGRRILSEGADAVVYLGNENGLRFQQDSNTFKDLVEGVSVTVSKAHEAGETPLMLDICRDKPATKEKVKDFITAINKLLSDVDSLSAPGGEKGRRGVLAGTPIIRAVKYLLGTEVRKSFPDAENKSLLDFGLRATRDGKFSLDDKVLDRMVDSHPQALDKLITGKGQLLDRLSESLAPYTNRTSGSMKAQKDSITTRLKELQHKRTSIEAEQNASYGRKLKQLVATEQALNAMTQTFAMYF</sequence>
<keyword evidence="4 5" id="KW-0975">Bacterial flagellum</keyword>
<dbReference type="Gene3D" id="3.30.70.2120">
    <property type="match status" value="1"/>
</dbReference>
<name>A0AAD0VW95_PSEDL</name>
<comment type="function">
    <text evidence="5">Required for morphogenesis and for the elongation of the flagellar filament by facilitating polymerization of the flagellin monomers at the tip of growing filament. Forms a capping structure, which prevents flagellin subunits (transported through the central channel of the flagellum) from leaking out without polymerization at the distal end.</text>
</comment>
<dbReference type="Proteomes" id="UP000256503">
    <property type="component" value="Chromosome"/>
</dbReference>
<dbReference type="AlphaFoldDB" id="A0AAD0VW95"/>
<evidence type="ECO:0000313" key="8">
    <source>
        <dbReference type="EMBL" id="AXM98876.1"/>
    </source>
</evidence>
<dbReference type="Pfam" id="PF07195">
    <property type="entry name" value="FliD_C"/>
    <property type="match status" value="1"/>
</dbReference>
<comment type="similarity">
    <text evidence="1 5">Belongs to the FliD family.</text>
</comment>